<evidence type="ECO:0000313" key="2">
    <source>
        <dbReference type="Proteomes" id="UP000027059"/>
    </source>
</evidence>
<dbReference type="InterPro" id="IPR021647">
    <property type="entry name" value="CusF_Ec"/>
</dbReference>
<dbReference type="KEGG" id="lfp:Y981_00170"/>
<accession>A0A059XX80</accession>
<proteinExistence type="predicted"/>
<evidence type="ECO:0008006" key="3">
    <source>
        <dbReference type="Google" id="ProtNLM"/>
    </source>
</evidence>
<dbReference type="EMBL" id="CP007243">
    <property type="protein sequence ID" value="AIA29812.1"/>
    <property type="molecule type" value="Genomic_DNA"/>
</dbReference>
<dbReference type="Pfam" id="PF11604">
    <property type="entry name" value="CusF_Ec"/>
    <property type="match status" value="1"/>
</dbReference>
<dbReference type="RefSeq" id="WP_038504163.1">
    <property type="nucleotide sequence ID" value="NZ_CP007243.1"/>
</dbReference>
<reference evidence="2" key="1">
    <citation type="submission" date="2014-02" db="EMBL/GenBank/DDBJ databases">
        <title>Complete genome sequence and comparative genomic analysis of the nitrogen-fixing bacterium Leptospirillum ferriphilum YSK.</title>
        <authorList>
            <person name="Guo X."/>
            <person name="Yin H."/>
            <person name="Liang Y."/>
            <person name="Hu Q."/>
            <person name="Ma L."/>
            <person name="Xiao Y."/>
            <person name="Zhang X."/>
            <person name="Qiu G."/>
            <person name="Liu X."/>
        </authorList>
    </citation>
    <scope>NUCLEOTIDE SEQUENCE [LARGE SCALE GENOMIC DNA]</scope>
    <source>
        <strain evidence="2">YSK</strain>
    </source>
</reference>
<evidence type="ECO:0000313" key="1">
    <source>
        <dbReference type="EMBL" id="AIA29812.1"/>
    </source>
</evidence>
<gene>
    <name evidence="1" type="ORF">Y981_00170</name>
</gene>
<dbReference type="AlphaFoldDB" id="A0A059XX80"/>
<dbReference type="Gene3D" id="2.40.50.320">
    <property type="entry name" value="Copper binding periplasmic protein CusF"/>
    <property type="match status" value="1"/>
</dbReference>
<protein>
    <recommendedName>
        <fullName evidence="3">Copper-binding protein</fullName>
    </recommendedName>
</protein>
<dbReference type="InterPro" id="IPR042230">
    <property type="entry name" value="CusF_sf"/>
</dbReference>
<dbReference type="Proteomes" id="UP000027059">
    <property type="component" value="Chromosome"/>
</dbReference>
<dbReference type="OrthoDB" id="9180744at2"/>
<organism evidence="1 2">
    <name type="scientific">Leptospirillum ferriphilum YSK</name>
    <dbReference type="NCBI Taxonomy" id="1441628"/>
    <lineage>
        <taxon>Bacteria</taxon>
        <taxon>Pseudomonadati</taxon>
        <taxon>Nitrospirota</taxon>
        <taxon>Nitrospiria</taxon>
        <taxon>Nitrospirales</taxon>
        <taxon>Nitrospiraceae</taxon>
        <taxon>Leptospirillum</taxon>
    </lineage>
</organism>
<sequence>MNRTTKQITTLTGTLLGILLAGTIAIADDMGNMNGMPDMSSGMGHTSSVPTVGHGQGIVQSVDQKAGTVTITHGPIREFGWSGMTMTFSLRHRSSLKFLKKGEHVRFDVVQDTQGSAVITKIHPEP</sequence>
<name>A0A059XX80_9BACT</name>
<keyword evidence="2" id="KW-1185">Reference proteome</keyword>
<reference evidence="1 2" key="2">
    <citation type="journal article" date="2015" name="Biomed. Res. Int.">
        <title>Effects of Arsenite Resistance on the Growth and Functional Gene Expression of Leptospirillum ferriphilum and Acidithiobacillus thiooxidans in Pure Culture and Coculture.</title>
        <authorList>
            <person name="Jiang H."/>
            <person name="Liang Y."/>
            <person name="Yin H."/>
            <person name="Xiao Y."/>
            <person name="Guo X."/>
            <person name="Xu Y."/>
            <person name="Hu Q."/>
            <person name="Liu H."/>
            <person name="Liu X."/>
        </authorList>
    </citation>
    <scope>NUCLEOTIDE SEQUENCE [LARGE SCALE GENOMIC DNA]</scope>
    <source>
        <strain evidence="1 2">YSK</strain>
    </source>
</reference>
<dbReference type="HOGENOM" id="CLU_140852_2_0_0"/>